<evidence type="ECO:0000313" key="2">
    <source>
        <dbReference type="EMBL" id="QRM13704.1"/>
    </source>
</evidence>
<dbReference type="EMBL" id="MW142017">
    <property type="protein sequence ID" value="QRM13704.1"/>
    <property type="molecule type" value="Genomic_DNA"/>
</dbReference>
<name>A0A891LWD3_FOWPV</name>
<feature type="domain" description="KilA-N" evidence="1">
    <location>
        <begin position="1"/>
        <end position="52"/>
    </location>
</feature>
<organism evidence="2">
    <name type="scientific">Fowlpox virus</name>
    <name type="common">FPV</name>
    <dbReference type="NCBI Taxonomy" id="10261"/>
    <lineage>
        <taxon>Viruses</taxon>
        <taxon>Varidnaviria</taxon>
        <taxon>Bamfordvirae</taxon>
        <taxon>Nucleocytoviricota</taxon>
        <taxon>Pokkesviricetes</taxon>
        <taxon>Chitovirales</taxon>
        <taxon>Poxviridae</taxon>
        <taxon>Chordopoxvirinae</taxon>
        <taxon>Avipoxvirus</taxon>
        <taxon>Avipoxvirus fowlpox</taxon>
    </lineage>
</organism>
<accession>A0A891LWD3</accession>
<reference evidence="2" key="1">
    <citation type="journal article" date="2021" name="Arch. Virol.">
        <title>Characterisation of an Australian fowlpox virus carrying a near-full-length provirus of reticuloendotheliosis virus.</title>
        <authorList>
            <person name="Sarker S."/>
            <person name="Athukorala A."/>
            <person name="Bowden T.R."/>
            <person name="Boyle D.B."/>
        </authorList>
    </citation>
    <scope>NUCLEOTIDE SEQUENCE</scope>
    <source>
        <strain evidence="2">FWPV-S</strain>
    </source>
</reference>
<protein>
    <submittedName>
        <fullName evidence="2">N1R/p28 family protein</fullName>
    </submittedName>
</protein>
<sequence length="52" mass="5841">MRDNSFINAIHLCLSGGKDFSTWLSLYTPRCLLDTLAKTIFNGTSMLTSQKE</sequence>
<dbReference type="Proteomes" id="UP000627101">
    <property type="component" value="Segment"/>
</dbReference>
<dbReference type="InterPro" id="IPR017880">
    <property type="entry name" value="KilA_N"/>
</dbReference>
<proteinExistence type="predicted"/>
<organismHost>
    <name type="scientific">Vertebrata</name>
    <name type="common">vertebrates</name>
    <dbReference type="NCBI Taxonomy" id="7742"/>
</organismHost>
<dbReference type="PROSITE" id="PS51301">
    <property type="entry name" value="KILA_N"/>
    <property type="match status" value="1"/>
</dbReference>
<evidence type="ECO:0000259" key="1">
    <source>
        <dbReference type="PROSITE" id="PS51301"/>
    </source>
</evidence>